<dbReference type="PRINTS" id="PR00034">
    <property type="entry name" value="HTHCRP"/>
</dbReference>
<organism evidence="5 6">
    <name type="scientific">Cupriavidus pauculus</name>
    <dbReference type="NCBI Taxonomy" id="82633"/>
    <lineage>
        <taxon>Bacteria</taxon>
        <taxon>Pseudomonadati</taxon>
        <taxon>Pseudomonadota</taxon>
        <taxon>Betaproteobacteria</taxon>
        <taxon>Burkholderiales</taxon>
        <taxon>Burkholderiaceae</taxon>
        <taxon>Cupriavidus</taxon>
    </lineage>
</organism>
<dbReference type="Gene3D" id="1.10.10.10">
    <property type="entry name" value="Winged helix-like DNA-binding domain superfamily/Winged helix DNA-binding domain"/>
    <property type="match status" value="1"/>
</dbReference>
<dbReference type="PANTHER" id="PTHR24567:SF75">
    <property type="entry name" value="FUMARATE AND NITRATE REDUCTION REGULATORY PROTEIN"/>
    <property type="match status" value="1"/>
</dbReference>
<dbReference type="InterPro" id="IPR018490">
    <property type="entry name" value="cNMP-bd_dom_sf"/>
</dbReference>
<dbReference type="GO" id="GO:0003677">
    <property type="term" value="F:DNA binding"/>
    <property type="evidence" value="ECO:0007669"/>
    <property type="project" value="UniProtKB-KW"/>
</dbReference>
<dbReference type="PROSITE" id="PS51063">
    <property type="entry name" value="HTH_CRP_2"/>
    <property type="match status" value="1"/>
</dbReference>
<dbReference type="CDD" id="cd00092">
    <property type="entry name" value="HTH_CRP"/>
    <property type="match status" value="1"/>
</dbReference>
<dbReference type="InterPro" id="IPR000595">
    <property type="entry name" value="cNMP-bd_dom"/>
</dbReference>
<evidence type="ECO:0000256" key="2">
    <source>
        <dbReference type="ARBA" id="ARBA00023125"/>
    </source>
</evidence>
<keyword evidence="2" id="KW-0238">DNA-binding</keyword>
<dbReference type="FunFam" id="1.10.10.10:FF:000028">
    <property type="entry name" value="Fumarate/nitrate reduction transcriptional regulator Fnr"/>
    <property type="match status" value="1"/>
</dbReference>
<dbReference type="PANTHER" id="PTHR24567">
    <property type="entry name" value="CRP FAMILY TRANSCRIPTIONAL REGULATORY PROTEIN"/>
    <property type="match status" value="1"/>
</dbReference>
<evidence type="ECO:0000256" key="3">
    <source>
        <dbReference type="ARBA" id="ARBA00023163"/>
    </source>
</evidence>
<reference evidence="6" key="1">
    <citation type="submission" date="2018-11" db="EMBL/GenBank/DDBJ databases">
        <title>FDA dAtabase for Regulatory Grade micrObial Sequences (FDA-ARGOS): Supporting development and validation of Infectious Disease Dx tests.</title>
        <authorList>
            <person name="Goldberg B."/>
            <person name="Campos J."/>
            <person name="Tallon L."/>
            <person name="Sadzewicz L."/>
            <person name="Zhao X."/>
            <person name="Vavikolanu K."/>
            <person name="Mehta A."/>
            <person name="Aluvathingal J."/>
            <person name="Nadendla S."/>
            <person name="Geyer C."/>
            <person name="Nandy P."/>
            <person name="Yan Y."/>
            <person name="Sichtig H."/>
        </authorList>
    </citation>
    <scope>NUCLEOTIDE SEQUENCE [LARGE SCALE GENOMIC DNA]</scope>
    <source>
        <strain evidence="6">FDAARGOS_614</strain>
    </source>
</reference>
<dbReference type="SUPFAM" id="SSF46785">
    <property type="entry name" value="Winged helix' DNA-binding domain"/>
    <property type="match status" value="1"/>
</dbReference>
<dbReference type="Gene3D" id="2.60.120.10">
    <property type="entry name" value="Jelly Rolls"/>
    <property type="match status" value="1"/>
</dbReference>
<keyword evidence="1" id="KW-0805">Transcription regulation</keyword>
<dbReference type="OrthoDB" id="7643467at2"/>
<protein>
    <submittedName>
        <fullName evidence="5">Crp/Fnr family transcriptional regulator</fullName>
    </submittedName>
</protein>
<dbReference type="KEGG" id="cpau:EHF44_20110"/>
<dbReference type="InterPro" id="IPR014710">
    <property type="entry name" value="RmlC-like_jellyroll"/>
</dbReference>
<dbReference type="GO" id="GO:0003700">
    <property type="term" value="F:DNA-binding transcription factor activity"/>
    <property type="evidence" value="ECO:0007669"/>
    <property type="project" value="InterPro"/>
</dbReference>
<evidence type="ECO:0000259" key="4">
    <source>
        <dbReference type="PROSITE" id="PS51063"/>
    </source>
</evidence>
<dbReference type="SUPFAM" id="SSF51206">
    <property type="entry name" value="cAMP-binding domain-like"/>
    <property type="match status" value="1"/>
</dbReference>
<dbReference type="InterPro" id="IPR018335">
    <property type="entry name" value="Tscrpt_reg_HTH_Crp-type_CS"/>
</dbReference>
<proteinExistence type="predicted"/>
<dbReference type="Pfam" id="PF00027">
    <property type="entry name" value="cNMP_binding"/>
    <property type="match status" value="1"/>
</dbReference>
<dbReference type="GO" id="GO:0005829">
    <property type="term" value="C:cytosol"/>
    <property type="evidence" value="ECO:0007669"/>
    <property type="project" value="TreeGrafter"/>
</dbReference>
<dbReference type="Pfam" id="PF13545">
    <property type="entry name" value="HTH_Crp_2"/>
    <property type="match status" value="1"/>
</dbReference>
<dbReference type="InterPro" id="IPR036388">
    <property type="entry name" value="WH-like_DNA-bd_sf"/>
</dbReference>
<gene>
    <name evidence="5" type="ORF">EHF44_20110</name>
</gene>
<evidence type="ECO:0000313" key="5">
    <source>
        <dbReference type="EMBL" id="AZG15767.1"/>
    </source>
</evidence>
<feature type="domain" description="HTH crp-type" evidence="4">
    <location>
        <begin position="151"/>
        <end position="224"/>
    </location>
</feature>
<dbReference type="InterPro" id="IPR012318">
    <property type="entry name" value="HTH_CRP"/>
</dbReference>
<accession>A0A3G8H5I0</accession>
<evidence type="ECO:0000256" key="1">
    <source>
        <dbReference type="ARBA" id="ARBA00023015"/>
    </source>
</evidence>
<dbReference type="EMBL" id="CP033970">
    <property type="protein sequence ID" value="AZG15767.1"/>
    <property type="molecule type" value="Genomic_DNA"/>
</dbReference>
<dbReference type="CDD" id="cd00038">
    <property type="entry name" value="CAP_ED"/>
    <property type="match status" value="1"/>
</dbReference>
<dbReference type="InterPro" id="IPR036390">
    <property type="entry name" value="WH_DNA-bd_sf"/>
</dbReference>
<dbReference type="Proteomes" id="UP000270411">
    <property type="component" value="Chromosome 2"/>
</dbReference>
<dbReference type="SMART" id="SM00419">
    <property type="entry name" value="HTH_CRP"/>
    <property type="match status" value="1"/>
</dbReference>
<dbReference type="AlphaFoldDB" id="A0A3G8H5I0"/>
<keyword evidence="3" id="KW-0804">Transcription</keyword>
<evidence type="ECO:0000313" key="6">
    <source>
        <dbReference type="Proteomes" id="UP000270411"/>
    </source>
</evidence>
<dbReference type="PROSITE" id="PS00042">
    <property type="entry name" value="HTH_CRP_1"/>
    <property type="match status" value="1"/>
</dbReference>
<dbReference type="InterPro" id="IPR050397">
    <property type="entry name" value="Env_Response_Regulators"/>
</dbReference>
<dbReference type="SMART" id="SM00100">
    <property type="entry name" value="cNMP"/>
    <property type="match status" value="1"/>
</dbReference>
<name>A0A3G8H5I0_9BURK</name>
<sequence>MPPQLSTSSAPCCTLCPFRPACRLACGNAASLMPRTVTLRAGDVLYIQGRAARAVYPIRAGGVKQVFETGIGWRQVSGFLQPGDVCGLEAHEADAHDATVIALQDTECCAIAVETLRPMLRDDPGIRAAVVAMQRRHARRQAELLVAIGSMKAAQRLAMLLLDLAAEQARRGVADGVLTLAMTRNDIASYLGLTLETVSRLLSRFGAAGLIIVRQRKLRIVDPDGLAAVHADGDAVAAPAPPAAAQAGPPAIP</sequence>